<accession>A0A8J3X1Y1</accession>
<protein>
    <submittedName>
        <fullName evidence="2">Sugar isomerase</fullName>
    </submittedName>
</protein>
<gene>
    <name evidence="2" type="ORF">Pme01_34060</name>
</gene>
<feature type="domain" description="SIS" evidence="1">
    <location>
        <begin position="31"/>
        <end position="183"/>
    </location>
</feature>
<evidence type="ECO:0000313" key="3">
    <source>
        <dbReference type="Proteomes" id="UP000599074"/>
    </source>
</evidence>
<keyword evidence="2" id="KW-0413">Isomerase</keyword>
<dbReference type="SUPFAM" id="SSF53697">
    <property type="entry name" value="SIS domain"/>
    <property type="match status" value="1"/>
</dbReference>
<sequence length="352" mass="34968">MAPEFIDGVRSQPDVLRRSAAAVREALDGGPVTELLGRGRIAAIGMGASTHAVAGFAAALRAAGRPAVALSAADLVSNGVVSDGVVSDGVVSDGVPAGLADAYLGVSQSGRSTETVEAMRAVGRGAPRVALTNNPGYPLGAVADAVLPLGCGEDTRVSTLSYTATVQALGLLVDALTGTVSADWDALPGQAADVLRGDATPVVDAFADVAAIDVVGSGVRLASVGAAALLLRESVHLPTAGFTTREYLHGPLEVAAPGRGALVFGEPGGREARLAGELAGWGAAVVFVSSGGDVPEQSNLRVVRLPAVGGLAGAVLDILPVQVVAAGLAQRKGMAIGLHHMPDDTKVGPPEG</sequence>
<keyword evidence="3" id="KW-1185">Reference proteome</keyword>
<reference evidence="2" key="1">
    <citation type="submission" date="2021-01" db="EMBL/GenBank/DDBJ databases">
        <title>Whole genome shotgun sequence of Planosporangium mesophilum NBRC 109066.</title>
        <authorList>
            <person name="Komaki H."/>
            <person name="Tamura T."/>
        </authorList>
    </citation>
    <scope>NUCLEOTIDE SEQUENCE</scope>
    <source>
        <strain evidence="2">NBRC 109066</strain>
    </source>
</reference>
<evidence type="ECO:0000259" key="1">
    <source>
        <dbReference type="PROSITE" id="PS51464"/>
    </source>
</evidence>
<dbReference type="GO" id="GO:1901135">
    <property type="term" value="P:carbohydrate derivative metabolic process"/>
    <property type="evidence" value="ECO:0007669"/>
    <property type="project" value="InterPro"/>
</dbReference>
<evidence type="ECO:0000313" key="2">
    <source>
        <dbReference type="EMBL" id="GII23809.1"/>
    </source>
</evidence>
<dbReference type="GO" id="GO:0097367">
    <property type="term" value="F:carbohydrate derivative binding"/>
    <property type="evidence" value="ECO:0007669"/>
    <property type="project" value="InterPro"/>
</dbReference>
<dbReference type="Gene3D" id="3.40.50.10490">
    <property type="entry name" value="Glucose-6-phosphate isomerase like protein, domain 1"/>
    <property type="match status" value="2"/>
</dbReference>
<dbReference type="EMBL" id="BOON01000031">
    <property type="protein sequence ID" value="GII23809.1"/>
    <property type="molecule type" value="Genomic_DNA"/>
</dbReference>
<proteinExistence type="predicted"/>
<name>A0A8J3X1Y1_9ACTN</name>
<organism evidence="2 3">
    <name type="scientific">Planosporangium mesophilum</name>
    <dbReference type="NCBI Taxonomy" id="689768"/>
    <lineage>
        <taxon>Bacteria</taxon>
        <taxon>Bacillati</taxon>
        <taxon>Actinomycetota</taxon>
        <taxon>Actinomycetes</taxon>
        <taxon>Micromonosporales</taxon>
        <taxon>Micromonosporaceae</taxon>
        <taxon>Planosporangium</taxon>
    </lineage>
</organism>
<dbReference type="InterPro" id="IPR001347">
    <property type="entry name" value="SIS_dom"/>
</dbReference>
<dbReference type="PANTHER" id="PTHR10937">
    <property type="entry name" value="GLUCOSAMINE--FRUCTOSE-6-PHOSPHATE AMINOTRANSFERASE, ISOMERIZING"/>
    <property type="match status" value="1"/>
</dbReference>
<dbReference type="PANTHER" id="PTHR10937:SF8">
    <property type="entry name" value="AMINOTRANSFERASE-RELATED"/>
    <property type="match status" value="1"/>
</dbReference>
<dbReference type="RefSeq" id="WP_168114187.1">
    <property type="nucleotide sequence ID" value="NZ_BOON01000031.1"/>
</dbReference>
<dbReference type="GO" id="GO:0016853">
    <property type="term" value="F:isomerase activity"/>
    <property type="evidence" value="ECO:0007669"/>
    <property type="project" value="UniProtKB-KW"/>
</dbReference>
<dbReference type="InterPro" id="IPR046348">
    <property type="entry name" value="SIS_dom_sf"/>
</dbReference>
<dbReference type="PROSITE" id="PS51464">
    <property type="entry name" value="SIS"/>
    <property type="match status" value="1"/>
</dbReference>
<dbReference type="AlphaFoldDB" id="A0A8J3X1Y1"/>
<comment type="caution">
    <text evidence="2">The sequence shown here is derived from an EMBL/GenBank/DDBJ whole genome shotgun (WGS) entry which is preliminary data.</text>
</comment>
<dbReference type="Proteomes" id="UP000599074">
    <property type="component" value="Unassembled WGS sequence"/>
</dbReference>